<dbReference type="Proteomes" id="UP000014417">
    <property type="component" value="Unassembled WGS sequence"/>
</dbReference>
<dbReference type="InterPro" id="IPR036986">
    <property type="entry name" value="S4_RNA-bd_sf"/>
</dbReference>
<comment type="similarity">
    <text evidence="2">Belongs to the TlyA family.</text>
</comment>
<dbReference type="RefSeq" id="WP_016455654.1">
    <property type="nucleotide sequence ID" value="NZ_KE150269.1"/>
</dbReference>
<gene>
    <name evidence="5" type="ORF">HMPREF9306_00816</name>
</gene>
<dbReference type="PATRIC" id="fig|883161.3.peg.814"/>
<dbReference type="AlphaFoldDB" id="S2X011"/>
<dbReference type="SUPFAM" id="SSF53335">
    <property type="entry name" value="S-adenosyl-L-methionine-dependent methyltransferases"/>
    <property type="match status" value="1"/>
</dbReference>
<dbReference type="GO" id="GO:0032259">
    <property type="term" value="P:methylation"/>
    <property type="evidence" value="ECO:0007669"/>
    <property type="project" value="InterPro"/>
</dbReference>
<dbReference type="SMART" id="SM00363">
    <property type="entry name" value="S4"/>
    <property type="match status" value="1"/>
</dbReference>
<organism evidence="5 6">
    <name type="scientific">Propionimicrobium lymphophilum ACS-093-V-SCH5</name>
    <dbReference type="NCBI Taxonomy" id="883161"/>
    <lineage>
        <taxon>Bacteria</taxon>
        <taxon>Bacillati</taxon>
        <taxon>Actinomycetota</taxon>
        <taxon>Actinomycetes</taxon>
        <taxon>Propionibacteriales</taxon>
        <taxon>Propionibacteriaceae</taxon>
        <taxon>Propionimicrobium</taxon>
    </lineage>
</organism>
<comment type="caution">
    <text evidence="5">The sequence shown here is derived from an EMBL/GenBank/DDBJ whole genome shotgun (WGS) entry which is preliminary data.</text>
</comment>
<dbReference type="InterPro" id="IPR029063">
    <property type="entry name" value="SAM-dependent_MTases_sf"/>
</dbReference>
<dbReference type="GO" id="GO:0003723">
    <property type="term" value="F:RNA binding"/>
    <property type="evidence" value="ECO:0007669"/>
    <property type="project" value="UniProtKB-KW"/>
</dbReference>
<evidence type="ECO:0000256" key="3">
    <source>
        <dbReference type="PROSITE-ProRule" id="PRU00182"/>
    </source>
</evidence>
<feature type="domain" description="RNA-binding S4" evidence="4">
    <location>
        <begin position="2"/>
        <end position="63"/>
    </location>
</feature>
<dbReference type="InterPro" id="IPR047048">
    <property type="entry name" value="TlyA"/>
</dbReference>
<dbReference type="Gene3D" id="3.40.50.150">
    <property type="entry name" value="Vaccinia Virus protein VP39"/>
    <property type="match status" value="1"/>
</dbReference>
<evidence type="ECO:0000259" key="4">
    <source>
        <dbReference type="SMART" id="SM00363"/>
    </source>
</evidence>
<dbReference type="Pfam" id="PF01479">
    <property type="entry name" value="S4"/>
    <property type="match status" value="1"/>
</dbReference>
<dbReference type="PANTHER" id="PTHR32319:SF0">
    <property type="entry name" value="BACTERIAL HEMOLYSIN-LIKE PROTEIN"/>
    <property type="match status" value="1"/>
</dbReference>
<keyword evidence="1 3" id="KW-0694">RNA-binding</keyword>
<protein>
    <submittedName>
        <fullName evidence="5">Hemolysin TlyA family protein</fullName>
    </submittedName>
</protein>
<name>S2X011_9ACTN</name>
<dbReference type="PANTHER" id="PTHR32319">
    <property type="entry name" value="BACTERIAL HEMOLYSIN-LIKE PROTEIN"/>
    <property type="match status" value="1"/>
</dbReference>
<evidence type="ECO:0000313" key="6">
    <source>
        <dbReference type="Proteomes" id="UP000014417"/>
    </source>
</evidence>
<evidence type="ECO:0000256" key="1">
    <source>
        <dbReference type="ARBA" id="ARBA00022884"/>
    </source>
</evidence>
<dbReference type="SUPFAM" id="SSF55174">
    <property type="entry name" value="Alpha-L RNA-binding motif"/>
    <property type="match status" value="1"/>
</dbReference>
<dbReference type="STRING" id="883161.HMPREF9306_00816"/>
<dbReference type="GO" id="GO:0008168">
    <property type="term" value="F:methyltransferase activity"/>
    <property type="evidence" value="ECO:0007669"/>
    <property type="project" value="InterPro"/>
</dbReference>
<accession>S2X011</accession>
<dbReference type="PROSITE" id="PS50889">
    <property type="entry name" value="S4"/>
    <property type="match status" value="1"/>
</dbReference>
<dbReference type="CDD" id="cd00165">
    <property type="entry name" value="S4"/>
    <property type="match status" value="1"/>
</dbReference>
<dbReference type="CDD" id="cd02440">
    <property type="entry name" value="AdoMet_MTases"/>
    <property type="match status" value="1"/>
</dbReference>
<evidence type="ECO:0000256" key="2">
    <source>
        <dbReference type="ARBA" id="ARBA00029460"/>
    </source>
</evidence>
<dbReference type="Gene3D" id="3.10.290.10">
    <property type="entry name" value="RNA-binding S4 domain"/>
    <property type="match status" value="1"/>
</dbReference>
<evidence type="ECO:0000313" key="5">
    <source>
        <dbReference type="EMBL" id="EPD33279.1"/>
    </source>
</evidence>
<dbReference type="Pfam" id="PF01728">
    <property type="entry name" value="FtsJ"/>
    <property type="match status" value="1"/>
</dbReference>
<dbReference type="InterPro" id="IPR002942">
    <property type="entry name" value="S4_RNA-bd"/>
</dbReference>
<dbReference type="InterPro" id="IPR002877">
    <property type="entry name" value="RNA_MeTrfase_FtsJ_dom"/>
</dbReference>
<dbReference type="HOGENOM" id="CLU_058015_3_1_11"/>
<keyword evidence="6" id="KW-1185">Reference proteome</keyword>
<sequence>MIRLDKAVQAQVRSRTRAQKLIRSGKVQVNGKTVLKPSFRVGEYDVIEVENDRWVSRAAYKLLGALEGLQEAGIQLPESPRVLDAGASTGGFTQVMLDAGARRIYAVDVGHDQLDEAIRSHERVEVREGLNLRDLVLSDLDSEPVDLIVGDVSFISLKLLLKPLAGVLKPDGLALLLVKPQFEVGKDQLGAGGVVRSDELRRESVTAVIEEARGVGWNPIWSAGSKLPGPSGNREIFVCFSASGQNN</sequence>
<proteinExistence type="inferred from homology"/>
<reference evidence="5 6" key="1">
    <citation type="submission" date="2013-04" db="EMBL/GenBank/DDBJ databases">
        <title>The Genome Sequence of Propionimicrobium lymphophilum ACS-093-V-SCH5.</title>
        <authorList>
            <consortium name="The Broad Institute Genomics Platform"/>
            <person name="Earl A."/>
            <person name="Ward D."/>
            <person name="Feldgarden M."/>
            <person name="Gevers D."/>
            <person name="Saerens B."/>
            <person name="Vaneechoutte M."/>
            <person name="Walker B."/>
            <person name="Young S."/>
            <person name="Zeng Q."/>
            <person name="Gargeya S."/>
            <person name="Fitzgerald M."/>
            <person name="Haas B."/>
            <person name="Abouelleil A."/>
            <person name="Allen A.W."/>
            <person name="Alvarado L."/>
            <person name="Arachchi H.M."/>
            <person name="Berlin A.M."/>
            <person name="Chapman S.B."/>
            <person name="Gainer-Dewar J."/>
            <person name="Goldberg J."/>
            <person name="Griggs A."/>
            <person name="Gujja S."/>
            <person name="Hansen M."/>
            <person name="Howarth C."/>
            <person name="Imamovic A."/>
            <person name="Ireland A."/>
            <person name="Larimer J."/>
            <person name="McCowan C."/>
            <person name="Murphy C."/>
            <person name="Pearson M."/>
            <person name="Poon T.W."/>
            <person name="Priest M."/>
            <person name="Roberts A."/>
            <person name="Saif S."/>
            <person name="Shea T."/>
            <person name="Sisk P."/>
            <person name="Sykes S."/>
            <person name="Wortman J."/>
            <person name="Nusbaum C."/>
            <person name="Birren B."/>
        </authorList>
    </citation>
    <scope>NUCLEOTIDE SEQUENCE [LARGE SCALE GENOMIC DNA]</scope>
    <source>
        <strain evidence="5 6">ACS-093-V-SCH5</strain>
    </source>
</reference>
<dbReference type="EMBL" id="AGZR01000005">
    <property type="protein sequence ID" value="EPD33279.1"/>
    <property type="molecule type" value="Genomic_DNA"/>
</dbReference>